<evidence type="ECO:0000313" key="2">
    <source>
        <dbReference type="EMBL" id="KUI67833.1"/>
    </source>
</evidence>
<keyword evidence="3" id="KW-1185">Reference proteome</keyword>
<sequence>MSSEEDLDDDSRWPARLLHVETLTSHPWEPGNIYGGYVRPRYNAISYTWGRFQLPGDQQPEVEAVPIRGTTWEKHLPRIRPESFTVEDMLRVITTAAAPHAGYPAVEFIWLDIACIDQTPNSPEMACEVGRQAMIFRGAVDIFVWLTTLRSPEIIDWVYDMECLVSEQFTIDQDHTPAAVVSAWIVKAAKLFQVFTADDWFTSLWTLQEAFLSPKAIFMFRDGLPLSLIDTTCMDGEGNIQLPRLNSWAQTWYSIKSLVESLPQYPEGGKLMNTIDCVGFLDGMRNQWLTFALDDLEYPSDFMGIPFKLLVASKHRTTRYEDDRIYGIMQVFELRLGKSAPGASGDDFSLDELRTQLAAAVLYKYPILSQLIVQHEDCKPHEAWMISPSMSLPEEASRAWSHLAFGGDVVCRTSMRTEHFRGRLWAGFSGPVSPLSVWHKAMESQADYVNTRLLIDRRWTREVPEYDAATSSGDVKAKFQWLLSMFDSPSVVFLGCLVPPEGTKSDRNMNEFYNWGIGLLLTPGREQDFDHYQRIGVLVWKLDLIMSLRKATISEDIFVYLNGDGNGWTSSAGLIG</sequence>
<dbReference type="PANTHER" id="PTHR24148">
    <property type="entry name" value="ANKYRIN REPEAT DOMAIN-CONTAINING PROTEIN 39 HOMOLOG-RELATED"/>
    <property type="match status" value="1"/>
</dbReference>
<gene>
    <name evidence="2" type="ORF">VM1G_03518</name>
</gene>
<name>A0A194VVB4_CYTMA</name>
<protein>
    <recommendedName>
        <fullName evidence="1">Heterokaryon incompatibility domain-containing protein</fullName>
    </recommendedName>
</protein>
<organism evidence="2 3">
    <name type="scientific">Cytospora mali</name>
    <name type="common">Apple Valsa canker fungus</name>
    <name type="synonym">Valsa mali</name>
    <dbReference type="NCBI Taxonomy" id="578113"/>
    <lineage>
        <taxon>Eukaryota</taxon>
        <taxon>Fungi</taxon>
        <taxon>Dikarya</taxon>
        <taxon>Ascomycota</taxon>
        <taxon>Pezizomycotina</taxon>
        <taxon>Sordariomycetes</taxon>
        <taxon>Sordariomycetidae</taxon>
        <taxon>Diaporthales</taxon>
        <taxon>Cytosporaceae</taxon>
        <taxon>Cytospora</taxon>
    </lineage>
</organism>
<dbReference type="InterPro" id="IPR052895">
    <property type="entry name" value="HetReg/Transcr_Mod"/>
</dbReference>
<dbReference type="AlphaFoldDB" id="A0A194VVB4"/>
<reference evidence="2" key="1">
    <citation type="submission" date="2014-12" db="EMBL/GenBank/DDBJ databases">
        <title>Genome Sequence of Valsa Canker Pathogens Uncovers a Specific Adaption of Colonization on Woody Bark.</title>
        <authorList>
            <person name="Yin Z."/>
            <person name="Liu H."/>
            <person name="Gao X."/>
            <person name="Li Z."/>
            <person name="Song N."/>
            <person name="Ke X."/>
            <person name="Dai Q."/>
            <person name="Wu Y."/>
            <person name="Sun Y."/>
            <person name="Xu J.-R."/>
            <person name="Kang Z.K."/>
            <person name="Wang L."/>
            <person name="Huang L."/>
        </authorList>
    </citation>
    <scope>NUCLEOTIDE SEQUENCE [LARGE SCALE GENOMIC DNA]</scope>
    <source>
        <strain evidence="2">03-8</strain>
    </source>
</reference>
<dbReference type="OrthoDB" id="2157530at2759"/>
<dbReference type="Proteomes" id="UP000078559">
    <property type="component" value="Chromosome 3"/>
</dbReference>
<dbReference type="Pfam" id="PF06985">
    <property type="entry name" value="HET"/>
    <property type="match status" value="1"/>
</dbReference>
<accession>A0A194VVB4</accession>
<feature type="domain" description="Heterokaryon incompatibility" evidence="1">
    <location>
        <begin position="42"/>
        <end position="209"/>
    </location>
</feature>
<dbReference type="EMBL" id="CM003100">
    <property type="protein sequence ID" value="KUI67833.1"/>
    <property type="molecule type" value="Genomic_DNA"/>
</dbReference>
<proteinExistence type="predicted"/>
<dbReference type="PANTHER" id="PTHR24148:SF64">
    <property type="entry name" value="HETEROKARYON INCOMPATIBILITY DOMAIN-CONTAINING PROTEIN"/>
    <property type="match status" value="1"/>
</dbReference>
<dbReference type="InterPro" id="IPR010730">
    <property type="entry name" value="HET"/>
</dbReference>
<evidence type="ECO:0000313" key="3">
    <source>
        <dbReference type="Proteomes" id="UP000078559"/>
    </source>
</evidence>
<evidence type="ECO:0000259" key="1">
    <source>
        <dbReference type="Pfam" id="PF06985"/>
    </source>
</evidence>